<feature type="coiled-coil region" evidence="1">
    <location>
        <begin position="50"/>
        <end position="77"/>
    </location>
</feature>
<evidence type="ECO:0000313" key="3">
    <source>
        <dbReference type="Proteomes" id="UP001364890"/>
    </source>
</evidence>
<proteinExistence type="predicted"/>
<name>A0ABU8FC93_9BACI</name>
<evidence type="ECO:0008006" key="4">
    <source>
        <dbReference type="Google" id="ProtNLM"/>
    </source>
</evidence>
<evidence type="ECO:0000256" key="1">
    <source>
        <dbReference type="SAM" id="Coils"/>
    </source>
</evidence>
<dbReference type="Proteomes" id="UP001364890">
    <property type="component" value="Unassembled WGS sequence"/>
</dbReference>
<sequence length="194" mass="22152">MTKKNTLYTFFYLILLLSIVGCTNKNVASEDLEKDIIKLESEVLILSQSIEKQQQLHEEQEKKLMLNESKMETLEDSNTVLHNNFHALNELVNLTIDSKTAMLNNAEIDGDKLNLNITYTEKIDDQDAPNGFHLKETKGGTLTLSISKNVPIYLLKDPSSIIQVEWEKVVTHRGLLQIYEKNGKVVFISEIYLP</sequence>
<evidence type="ECO:0000313" key="2">
    <source>
        <dbReference type="EMBL" id="MEI4771671.1"/>
    </source>
</evidence>
<organism evidence="2 3">
    <name type="scientific">Psychrobacillus mangrovi</name>
    <dbReference type="NCBI Taxonomy" id="3117745"/>
    <lineage>
        <taxon>Bacteria</taxon>
        <taxon>Bacillati</taxon>
        <taxon>Bacillota</taxon>
        <taxon>Bacilli</taxon>
        <taxon>Bacillales</taxon>
        <taxon>Bacillaceae</taxon>
        <taxon>Psychrobacillus</taxon>
    </lineage>
</organism>
<protein>
    <recommendedName>
        <fullName evidence="4">Lipoprotein</fullName>
    </recommendedName>
</protein>
<dbReference type="RefSeq" id="WP_336499217.1">
    <property type="nucleotide sequence ID" value="NZ_JBAWSY010000024.1"/>
</dbReference>
<keyword evidence="1" id="KW-0175">Coiled coil</keyword>
<accession>A0ABU8FC93</accession>
<reference evidence="2 3" key="1">
    <citation type="submission" date="2024-01" db="EMBL/GenBank/DDBJ databases">
        <title>Seven novel Bacillus-like species.</title>
        <authorList>
            <person name="Liu G."/>
        </authorList>
    </citation>
    <scope>NUCLEOTIDE SEQUENCE [LARGE SCALE GENOMIC DNA]</scope>
    <source>
        <strain evidence="2 3">FJAT-51614</strain>
    </source>
</reference>
<dbReference type="PROSITE" id="PS51257">
    <property type="entry name" value="PROKAR_LIPOPROTEIN"/>
    <property type="match status" value="1"/>
</dbReference>
<dbReference type="EMBL" id="JBAWSY010000024">
    <property type="protein sequence ID" value="MEI4771671.1"/>
    <property type="molecule type" value="Genomic_DNA"/>
</dbReference>
<gene>
    <name evidence="2" type="ORF">WAX74_18790</name>
</gene>
<keyword evidence="3" id="KW-1185">Reference proteome</keyword>
<comment type="caution">
    <text evidence="2">The sequence shown here is derived from an EMBL/GenBank/DDBJ whole genome shotgun (WGS) entry which is preliminary data.</text>
</comment>